<dbReference type="Proteomes" id="UP000322873">
    <property type="component" value="Unassembled WGS sequence"/>
</dbReference>
<dbReference type="PANTHER" id="PTHR35569:SF1">
    <property type="entry name" value="CYANAMIDE HYDRATASE DDI2-RELATED"/>
    <property type="match status" value="1"/>
</dbReference>
<name>A0A5M9J7M2_MONFR</name>
<evidence type="ECO:0000256" key="1">
    <source>
        <dbReference type="SAM" id="SignalP"/>
    </source>
</evidence>
<gene>
    <name evidence="2" type="ORF">EYC84_011207</name>
</gene>
<reference evidence="2 3" key="1">
    <citation type="submission" date="2019-06" db="EMBL/GenBank/DDBJ databases">
        <title>Genome Sequence of the Brown Rot Fungal Pathogen Monilinia fructicola.</title>
        <authorList>
            <person name="De Miccolis Angelini R.M."/>
            <person name="Landi L."/>
            <person name="Abate D."/>
            <person name="Pollastro S."/>
            <person name="Romanazzi G."/>
            <person name="Faretra F."/>
        </authorList>
    </citation>
    <scope>NUCLEOTIDE SEQUENCE [LARGE SCALE GENOMIC DNA]</scope>
    <source>
        <strain evidence="2 3">Mfrc123</strain>
    </source>
</reference>
<proteinExistence type="predicted"/>
<keyword evidence="3" id="KW-1185">Reference proteome</keyword>
<feature type="chain" id="PRO_5024347667" description="HD domain-containing protein" evidence="1">
    <location>
        <begin position="19"/>
        <end position="267"/>
    </location>
</feature>
<accession>A0A5M9J7M2</accession>
<feature type="signal peptide" evidence="1">
    <location>
        <begin position="1"/>
        <end position="18"/>
    </location>
</feature>
<dbReference type="Gene3D" id="1.10.3210.10">
    <property type="entry name" value="Hypothetical protein af1432"/>
    <property type="match status" value="1"/>
</dbReference>
<dbReference type="VEuPathDB" id="FungiDB:MFRU_043g00530"/>
<dbReference type="AlphaFoldDB" id="A0A5M9J7M2"/>
<organism evidence="2 3">
    <name type="scientific">Monilinia fructicola</name>
    <name type="common">Brown rot fungus</name>
    <name type="synonym">Ciboria fructicola</name>
    <dbReference type="NCBI Taxonomy" id="38448"/>
    <lineage>
        <taxon>Eukaryota</taxon>
        <taxon>Fungi</taxon>
        <taxon>Dikarya</taxon>
        <taxon>Ascomycota</taxon>
        <taxon>Pezizomycotina</taxon>
        <taxon>Leotiomycetes</taxon>
        <taxon>Helotiales</taxon>
        <taxon>Sclerotiniaceae</taxon>
        <taxon>Monilinia</taxon>
    </lineage>
</organism>
<evidence type="ECO:0008006" key="4">
    <source>
        <dbReference type="Google" id="ProtNLM"/>
    </source>
</evidence>
<dbReference type="PANTHER" id="PTHR35569">
    <property type="entry name" value="CYANAMIDE HYDRATASE DDI2-RELATED"/>
    <property type="match status" value="1"/>
</dbReference>
<comment type="caution">
    <text evidence="2">The sequence shown here is derived from an EMBL/GenBank/DDBJ whole genome shotgun (WGS) entry which is preliminary data.</text>
</comment>
<evidence type="ECO:0000313" key="3">
    <source>
        <dbReference type="Proteomes" id="UP000322873"/>
    </source>
</evidence>
<sequence>MQIFHCITILALLAFTNAIPHGPSSPRSISSRPDIPTTIIAGVTVPDTPLVRAAQSYARAHSDDMTYNHVMRSWLFGALIISHNPTLARTIDLETHAIAALLHDLGLDITGALISPNKRFEVDGAIAARRFLHTAIQNGTAPHDDWDENRIQLVWDTIALHTEPSIFSYKQPVVNFTATGIFADFRGPLSDLSGTLTWDEYYRVKDAFPRLDLGPSFRKWICGFARSKPATTYDTWMMEFGVRYVENYTQEAKGHLAIDLINESLPN</sequence>
<dbReference type="EMBL" id="VICG01000015">
    <property type="protein sequence ID" value="KAA8564263.1"/>
    <property type="molecule type" value="Genomic_DNA"/>
</dbReference>
<dbReference type="SUPFAM" id="SSF109604">
    <property type="entry name" value="HD-domain/PDEase-like"/>
    <property type="match status" value="1"/>
</dbReference>
<evidence type="ECO:0000313" key="2">
    <source>
        <dbReference type="EMBL" id="KAA8564263.1"/>
    </source>
</evidence>
<protein>
    <recommendedName>
        <fullName evidence="4">HD domain-containing protein</fullName>
    </recommendedName>
</protein>
<keyword evidence="1" id="KW-0732">Signal</keyword>